<name>L8WI40_THACA</name>
<dbReference type="EMBL" id="AFRT01002543">
    <property type="protein sequence ID" value="ELU37600.1"/>
    <property type="molecule type" value="Genomic_DNA"/>
</dbReference>
<organism evidence="2 3">
    <name type="scientific">Thanatephorus cucumeris (strain AG1-IA)</name>
    <name type="common">Rice sheath blight fungus</name>
    <name type="synonym">Rhizoctonia solani</name>
    <dbReference type="NCBI Taxonomy" id="983506"/>
    <lineage>
        <taxon>Eukaryota</taxon>
        <taxon>Fungi</taxon>
        <taxon>Dikarya</taxon>
        <taxon>Basidiomycota</taxon>
        <taxon>Agaricomycotina</taxon>
        <taxon>Agaricomycetes</taxon>
        <taxon>Cantharellales</taxon>
        <taxon>Ceratobasidiaceae</taxon>
        <taxon>Rhizoctonia</taxon>
        <taxon>Rhizoctonia solani AG-1</taxon>
    </lineage>
</organism>
<protein>
    <submittedName>
        <fullName evidence="2">Uncharacterized protein</fullName>
    </submittedName>
</protein>
<dbReference type="AlphaFoldDB" id="L8WI40"/>
<evidence type="ECO:0000313" key="3">
    <source>
        <dbReference type="Proteomes" id="UP000011668"/>
    </source>
</evidence>
<evidence type="ECO:0000313" key="2">
    <source>
        <dbReference type="EMBL" id="ELU37600.1"/>
    </source>
</evidence>
<gene>
    <name evidence="2" type="ORF">AG1IA_08368</name>
</gene>
<dbReference type="HOGENOM" id="CLU_3108077_0_0_1"/>
<feature type="region of interest" description="Disordered" evidence="1">
    <location>
        <begin position="29"/>
        <end position="51"/>
    </location>
</feature>
<feature type="compositionally biased region" description="Basic and acidic residues" evidence="1">
    <location>
        <begin position="39"/>
        <end position="51"/>
    </location>
</feature>
<keyword evidence="3" id="KW-1185">Reference proteome</keyword>
<dbReference type="Proteomes" id="UP000011668">
    <property type="component" value="Unassembled WGS sequence"/>
</dbReference>
<comment type="caution">
    <text evidence="2">The sequence shown here is derived from an EMBL/GenBank/DDBJ whole genome shotgun (WGS) entry which is preliminary data.</text>
</comment>
<evidence type="ECO:0000256" key="1">
    <source>
        <dbReference type="SAM" id="MobiDB-lite"/>
    </source>
</evidence>
<reference evidence="2 3" key="1">
    <citation type="journal article" date="2013" name="Nat. Commun.">
        <title>The evolution and pathogenic mechanisms of the rice sheath blight pathogen.</title>
        <authorList>
            <person name="Zheng A."/>
            <person name="Lin R."/>
            <person name="Xu L."/>
            <person name="Qin P."/>
            <person name="Tang C."/>
            <person name="Ai P."/>
            <person name="Zhang D."/>
            <person name="Liu Y."/>
            <person name="Sun Z."/>
            <person name="Feng H."/>
            <person name="Wang Y."/>
            <person name="Chen Y."/>
            <person name="Liang X."/>
            <person name="Fu R."/>
            <person name="Li Q."/>
            <person name="Zhang J."/>
            <person name="Yu X."/>
            <person name="Xie Z."/>
            <person name="Ding L."/>
            <person name="Guan P."/>
            <person name="Tang J."/>
            <person name="Liang Y."/>
            <person name="Wang S."/>
            <person name="Deng Q."/>
            <person name="Li S."/>
            <person name="Zhu J."/>
            <person name="Wang L."/>
            <person name="Liu H."/>
            <person name="Li P."/>
        </authorList>
    </citation>
    <scope>NUCLEOTIDE SEQUENCE [LARGE SCALE GENOMIC DNA]</scope>
    <source>
        <strain evidence="3">AG-1 IA</strain>
    </source>
</reference>
<sequence>MQYPPTLAASPVQKTKERLFLVPTIPYSRIDNCLQPNGPKDEPQRRKSHEE</sequence>
<proteinExistence type="predicted"/>
<accession>L8WI40</accession>